<evidence type="ECO:0000313" key="5">
    <source>
        <dbReference type="EMBL" id="RZS81574.1"/>
    </source>
</evidence>
<protein>
    <recommendedName>
        <fullName evidence="1">diguanylate cyclase</fullName>
        <ecNumber evidence="1">2.7.7.65</ecNumber>
    </recommendedName>
</protein>
<feature type="transmembrane region" description="Helical" evidence="3">
    <location>
        <begin position="191"/>
        <end position="213"/>
    </location>
</feature>
<dbReference type="InterPro" id="IPR029787">
    <property type="entry name" value="Nucleotide_cyclase"/>
</dbReference>
<evidence type="ECO:0000256" key="2">
    <source>
        <dbReference type="ARBA" id="ARBA00034247"/>
    </source>
</evidence>
<accession>A0A4V2F391</accession>
<dbReference type="GO" id="GO:0052621">
    <property type="term" value="F:diguanylate cyclase activity"/>
    <property type="evidence" value="ECO:0007669"/>
    <property type="project" value="UniProtKB-EC"/>
</dbReference>
<dbReference type="PANTHER" id="PTHR45138:SF9">
    <property type="entry name" value="DIGUANYLATE CYCLASE DGCM-RELATED"/>
    <property type="match status" value="1"/>
</dbReference>
<gene>
    <name evidence="5" type="ORF">EV675_4199</name>
</gene>
<evidence type="ECO:0000256" key="3">
    <source>
        <dbReference type="SAM" id="Phobius"/>
    </source>
</evidence>
<feature type="transmembrane region" description="Helical" evidence="3">
    <location>
        <begin position="151"/>
        <end position="171"/>
    </location>
</feature>
<keyword evidence="3" id="KW-1133">Transmembrane helix</keyword>
<feature type="transmembrane region" description="Helical" evidence="3">
    <location>
        <begin position="121"/>
        <end position="139"/>
    </location>
</feature>
<keyword evidence="6" id="KW-1185">Reference proteome</keyword>
<feature type="transmembrane region" description="Helical" evidence="3">
    <location>
        <begin position="91"/>
        <end position="109"/>
    </location>
</feature>
<dbReference type="SMART" id="SM00267">
    <property type="entry name" value="GGDEF"/>
    <property type="match status" value="1"/>
</dbReference>
<dbReference type="RefSeq" id="WP_130359448.1">
    <property type="nucleotide sequence ID" value="NZ_SGXC01000002.1"/>
</dbReference>
<reference evidence="5 6" key="1">
    <citation type="submission" date="2019-02" db="EMBL/GenBank/DDBJ databases">
        <title>Genomic Encyclopedia of Type Strains, Phase IV (KMG-IV): sequencing the most valuable type-strain genomes for metagenomic binning, comparative biology and taxonomic classification.</title>
        <authorList>
            <person name="Goeker M."/>
        </authorList>
    </citation>
    <scope>NUCLEOTIDE SEQUENCE [LARGE SCALE GENOMIC DNA]</scope>
    <source>
        <strain evidence="5 6">K24</strain>
    </source>
</reference>
<dbReference type="EMBL" id="SGXC01000002">
    <property type="protein sequence ID" value="RZS81574.1"/>
    <property type="molecule type" value="Genomic_DNA"/>
</dbReference>
<dbReference type="Pfam" id="PF00990">
    <property type="entry name" value="GGDEF"/>
    <property type="match status" value="1"/>
</dbReference>
<keyword evidence="3" id="KW-0472">Membrane</keyword>
<dbReference type="OrthoDB" id="9813903at2"/>
<dbReference type="SUPFAM" id="SSF55073">
    <property type="entry name" value="Nucleotide cyclase"/>
    <property type="match status" value="1"/>
</dbReference>
<feature type="transmembrane region" description="Helical" evidence="3">
    <location>
        <begin position="36"/>
        <end position="55"/>
    </location>
</feature>
<dbReference type="AlphaFoldDB" id="A0A4V2F391"/>
<keyword evidence="3" id="KW-0812">Transmembrane</keyword>
<evidence type="ECO:0000256" key="1">
    <source>
        <dbReference type="ARBA" id="ARBA00012528"/>
    </source>
</evidence>
<dbReference type="FunFam" id="3.30.70.270:FF:000001">
    <property type="entry name" value="Diguanylate cyclase domain protein"/>
    <property type="match status" value="1"/>
</dbReference>
<dbReference type="PANTHER" id="PTHR45138">
    <property type="entry name" value="REGULATORY COMPONENTS OF SENSORY TRANSDUCTION SYSTEM"/>
    <property type="match status" value="1"/>
</dbReference>
<dbReference type="Proteomes" id="UP000292445">
    <property type="component" value="Unassembled WGS sequence"/>
</dbReference>
<comment type="catalytic activity">
    <reaction evidence="2">
        <text>2 GTP = 3',3'-c-di-GMP + 2 diphosphate</text>
        <dbReference type="Rhea" id="RHEA:24898"/>
        <dbReference type="ChEBI" id="CHEBI:33019"/>
        <dbReference type="ChEBI" id="CHEBI:37565"/>
        <dbReference type="ChEBI" id="CHEBI:58805"/>
        <dbReference type="EC" id="2.7.7.65"/>
    </reaction>
</comment>
<dbReference type="CDD" id="cd01949">
    <property type="entry name" value="GGDEF"/>
    <property type="match status" value="1"/>
</dbReference>
<evidence type="ECO:0000259" key="4">
    <source>
        <dbReference type="PROSITE" id="PS50887"/>
    </source>
</evidence>
<dbReference type="PROSITE" id="PS50887">
    <property type="entry name" value="GGDEF"/>
    <property type="match status" value="1"/>
</dbReference>
<proteinExistence type="predicted"/>
<dbReference type="Gene3D" id="3.30.70.270">
    <property type="match status" value="1"/>
</dbReference>
<evidence type="ECO:0000313" key="6">
    <source>
        <dbReference type="Proteomes" id="UP000292445"/>
    </source>
</evidence>
<dbReference type="NCBIfam" id="TIGR00254">
    <property type="entry name" value="GGDEF"/>
    <property type="match status" value="1"/>
</dbReference>
<organism evidence="5 6">
    <name type="scientific">Pigmentiphaga kullae</name>
    <dbReference type="NCBI Taxonomy" id="151784"/>
    <lineage>
        <taxon>Bacteria</taxon>
        <taxon>Pseudomonadati</taxon>
        <taxon>Pseudomonadota</taxon>
        <taxon>Betaproteobacteria</taxon>
        <taxon>Burkholderiales</taxon>
        <taxon>Alcaligenaceae</taxon>
        <taxon>Pigmentiphaga</taxon>
    </lineage>
</organism>
<dbReference type="InterPro" id="IPR050469">
    <property type="entry name" value="Diguanylate_Cyclase"/>
</dbReference>
<sequence length="387" mass="42664">MNNNDTLLALAHPLIAFLLAAMFYGAWRYAHRQPQFLYFAAGFACYASGISMQILPWPPWRLANIALTGAAYACAIFCFARGLTALEGRRLPWLPAALVLAVMLTIRMASAHDEALFRLRVASTHIAAALVFLLALWQVRHMARGTALERLLFWCVAACSLSLFPRAMLGTQPGDRYGYEHSLYWEVTQTSFYFFGIGVAFLMLGLTSMRTIASLSQASRRDPLTGMNNRSGLGEFLAARLPLCESYGLIMADVDHFKRINDRYGHPVGDAVLKRLAAVMEQGIRTGDAVGRFGGEEFMVVLPEASEEETKRVAERLRAAAAAQDFSDIAPELQCTVSLGVGSFEHAVSFEQAYATVDERLARAKRLGRNRVVGKEPGWAVRRSSGA</sequence>
<feature type="transmembrane region" description="Helical" evidence="3">
    <location>
        <begin position="6"/>
        <end position="24"/>
    </location>
</feature>
<name>A0A4V2F391_9BURK</name>
<feature type="domain" description="GGDEF" evidence="4">
    <location>
        <begin position="245"/>
        <end position="377"/>
    </location>
</feature>
<comment type="caution">
    <text evidence="5">The sequence shown here is derived from an EMBL/GenBank/DDBJ whole genome shotgun (WGS) entry which is preliminary data.</text>
</comment>
<feature type="transmembrane region" description="Helical" evidence="3">
    <location>
        <begin position="61"/>
        <end position="79"/>
    </location>
</feature>
<dbReference type="InterPro" id="IPR000160">
    <property type="entry name" value="GGDEF_dom"/>
</dbReference>
<dbReference type="EC" id="2.7.7.65" evidence="1"/>
<dbReference type="InterPro" id="IPR043128">
    <property type="entry name" value="Rev_trsase/Diguanyl_cyclase"/>
</dbReference>